<dbReference type="InterPro" id="IPR051681">
    <property type="entry name" value="Ser/Thr_Kinases-Pseudokinases"/>
</dbReference>
<protein>
    <recommendedName>
        <fullName evidence="1">Protein kinase domain-containing protein</fullName>
    </recommendedName>
</protein>
<dbReference type="InterPro" id="IPR008271">
    <property type="entry name" value="Ser/Thr_kinase_AS"/>
</dbReference>
<dbReference type="GO" id="GO:0004674">
    <property type="term" value="F:protein serine/threonine kinase activity"/>
    <property type="evidence" value="ECO:0007669"/>
    <property type="project" value="TreeGrafter"/>
</dbReference>
<dbReference type="Proteomes" id="UP000015241">
    <property type="component" value="Unassembled WGS sequence"/>
</dbReference>
<dbReference type="SUPFAM" id="SSF56112">
    <property type="entry name" value="Protein kinase-like (PK-like)"/>
    <property type="match status" value="1"/>
</dbReference>
<dbReference type="InParanoid" id="S8F9U3"/>
<sequence length="302" mass="33660">MCVKHGDVPDSLILPKRSIELLTDRHRPQEKGGFADIYIGRWLNQLVGIKTFRISGSEAIETTMKDIAKEATLWRRLDHPNVVPFYGLDKDHFDLSMVCKWMENGHIVNFLGKDPSASRPQSILEVARGLEYLHSEHVGIIHGDLKGGNILVDEYKRARLSDFGLSIVAYGCHTLNTVTQMSNFSSSLRWTAPEILDPEEFGLSSAVPSREGDVYAFAMVMWEIFTGKVPFPDARNEGKVVRIIMSGTRPARPLEAVSLGLSDSVWSVMEECWAADPSTRPTISQVIASLEAEWCLDVASTV</sequence>
<dbReference type="SMART" id="SM00220">
    <property type="entry name" value="S_TKc"/>
    <property type="match status" value="1"/>
</dbReference>
<accession>S8F9U3</accession>
<evidence type="ECO:0000313" key="3">
    <source>
        <dbReference type="Proteomes" id="UP000015241"/>
    </source>
</evidence>
<gene>
    <name evidence="2" type="ORF">FOMPIDRAFT_124814</name>
</gene>
<dbReference type="GO" id="GO:0005524">
    <property type="term" value="F:ATP binding"/>
    <property type="evidence" value="ECO:0007669"/>
    <property type="project" value="InterPro"/>
</dbReference>
<dbReference type="PIRSF" id="PIRSF000654">
    <property type="entry name" value="Integrin-linked_kinase"/>
    <property type="match status" value="1"/>
</dbReference>
<dbReference type="Gene3D" id="1.10.510.10">
    <property type="entry name" value="Transferase(Phosphotransferase) domain 1"/>
    <property type="match status" value="1"/>
</dbReference>
<dbReference type="STRING" id="743788.S8F9U3"/>
<dbReference type="PROSITE" id="PS50011">
    <property type="entry name" value="PROTEIN_KINASE_DOM"/>
    <property type="match status" value="1"/>
</dbReference>
<dbReference type="PROSITE" id="PS00108">
    <property type="entry name" value="PROTEIN_KINASE_ST"/>
    <property type="match status" value="1"/>
</dbReference>
<dbReference type="InterPro" id="IPR000719">
    <property type="entry name" value="Prot_kinase_dom"/>
</dbReference>
<dbReference type="InterPro" id="IPR011009">
    <property type="entry name" value="Kinase-like_dom_sf"/>
</dbReference>
<dbReference type="OrthoDB" id="3265205at2759"/>
<name>S8F9U3_FOMSC</name>
<reference evidence="2 3" key="1">
    <citation type="journal article" date="2012" name="Science">
        <title>The Paleozoic origin of enzymatic lignin decomposition reconstructed from 31 fungal genomes.</title>
        <authorList>
            <person name="Floudas D."/>
            <person name="Binder M."/>
            <person name="Riley R."/>
            <person name="Barry K."/>
            <person name="Blanchette R.A."/>
            <person name="Henrissat B."/>
            <person name="Martinez A.T."/>
            <person name="Otillar R."/>
            <person name="Spatafora J.W."/>
            <person name="Yadav J.S."/>
            <person name="Aerts A."/>
            <person name="Benoit I."/>
            <person name="Boyd A."/>
            <person name="Carlson A."/>
            <person name="Copeland A."/>
            <person name="Coutinho P.M."/>
            <person name="de Vries R.P."/>
            <person name="Ferreira P."/>
            <person name="Findley K."/>
            <person name="Foster B."/>
            <person name="Gaskell J."/>
            <person name="Glotzer D."/>
            <person name="Gorecki P."/>
            <person name="Heitman J."/>
            <person name="Hesse C."/>
            <person name="Hori C."/>
            <person name="Igarashi K."/>
            <person name="Jurgens J.A."/>
            <person name="Kallen N."/>
            <person name="Kersten P."/>
            <person name="Kohler A."/>
            <person name="Kuees U."/>
            <person name="Kumar T.K.A."/>
            <person name="Kuo A."/>
            <person name="LaButti K."/>
            <person name="Larrondo L.F."/>
            <person name="Lindquist E."/>
            <person name="Ling A."/>
            <person name="Lombard V."/>
            <person name="Lucas S."/>
            <person name="Lundell T."/>
            <person name="Martin R."/>
            <person name="McLaughlin D.J."/>
            <person name="Morgenstern I."/>
            <person name="Morin E."/>
            <person name="Murat C."/>
            <person name="Nagy L.G."/>
            <person name="Nolan M."/>
            <person name="Ohm R.A."/>
            <person name="Patyshakuliyeva A."/>
            <person name="Rokas A."/>
            <person name="Ruiz-Duenas F.J."/>
            <person name="Sabat G."/>
            <person name="Salamov A."/>
            <person name="Samejima M."/>
            <person name="Schmutz J."/>
            <person name="Slot J.C."/>
            <person name="St John F."/>
            <person name="Stenlid J."/>
            <person name="Sun H."/>
            <person name="Sun S."/>
            <person name="Syed K."/>
            <person name="Tsang A."/>
            <person name="Wiebenga A."/>
            <person name="Young D."/>
            <person name="Pisabarro A."/>
            <person name="Eastwood D.C."/>
            <person name="Martin F."/>
            <person name="Cullen D."/>
            <person name="Grigoriev I.V."/>
            <person name="Hibbett D.S."/>
        </authorList>
    </citation>
    <scope>NUCLEOTIDE SEQUENCE</scope>
    <source>
        <strain evidence="3">FP-58527</strain>
    </source>
</reference>
<dbReference type="InterPro" id="IPR001245">
    <property type="entry name" value="Ser-Thr/Tyr_kinase_cat_dom"/>
</dbReference>
<dbReference type="HOGENOM" id="CLU_000288_7_18_1"/>
<organism evidence="2 3">
    <name type="scientific">Fomitopsis schrenkii</name>
    <name type="common">Brown rot fungus</name>
    <dbReference type="NCBI Taxonomy" id="2126942"/>
    <lineage>
        <taxon>Eukaryota</taxon>
        <taxon>Fungi</taxon>
        <taxon>Dikarya</taxon>
        <taxon>Basidiomycota</taxon>
        <taxon>Agaricomycotina</taxon>
        <taxon>Agaricomycetes</taxon>
        <taxon>Polyporales</taxon>
        <taxon>Fomitopsis</taxon>
    </lineage>
</organism>
<proteinExistence type="predicted"/>
<keyword evidence="3" id="KW-1185">Reference proteome</keyword>
<dbReference type="AlphaFoldDB" id="S8F9U3"/>
<dbReference type="Pfam" id="PF07714">
    <property type="entry name" value="PK_Tyr_Ser-Thr"/>
    <property type="match status" value="1"/>
</dbReference>
<dbReference type="EMBL" id="KE504166">
    <property type="protein sequence ID" value="EPS98375.1"/>
    <property type="molecule type" value="Genomic_DNA"/>
</dbReference>
<dbReference type="eggNOG" id="KOG0192">
    <property type="taxonomic scope" value="Eukaryota"/>
</dbReference>
<evidence type="ECO:0000313" key="2">
    <source>
        <dbReference type="EMBL" id="EPS98375.1"/>
    </source>
</evidence>
<feature type="domain" description="Protein kinase" evidence="1">
    <location>
        <begin position="23"/>
        <end position="295"/>
    </location>
</feature>
<dbReference type="PANTHER" id="PTHR44329">
    <property type="entry name" value="SERINE/THREONINE-PROTEIN KINASE TNNI3K-RELATED"/>
    <property type="match status" value="1"/>
</dbReference>
<evidence type="ECO:0000259" key="1">
    <source>
        <dbReference type="PROSITE" id="PS50011"/>
    </source>
</evidence>